<feature type="compositionally biased region" description="Basic and acidic residues" evidence="1">
    <location>
        <begin position="79"/>
        <end position="90"/>
    </location>
</feature>
<keyword evidence="2" id="KW-0472">Membrane</keyword>
<evidence type="ECO:0000313" key="4">
    <source>
        <dbReference type="Proteomes" id="UP000218209"/>
    </source>
</evidence>
<feature type="transmembrane region" description="Helical" evidence="2">
    <location>
        <begin position="324"/>
        <end position="345"/>
    </location>
</feature>
<dbReference type="Proteomes" id="UP000218209">
    <property type="component" value="Unassembled WGS sequence"/>
</dbReference>
<dbReference type="EMBL" id="KV919022">
    <property type="protein sequence ID" value="OSX73040.1"/>
    <property type="molecule type" value="Genomic_DNA"/>
</dbReference>
<name>A0A1X6NWX8_PORUM</name>
<keyword evidence="2" id="KW-1133">Transmembrane helix</keyword>
<accession>A0A1X6NWX8</accession>
<evidence type="ECO:0008006" key="5">
    <source>
        <dbReference type="Google" id="ProtNLM"/>
    </source>
</evidence>
<feature type="transmembrane region" description="Helical" evidence="2">
    <location>
        <begin position="365"/>
        <end position="390"/>
    </location>
</feature>
<feature type="region of interest" description="Disordered" evidence="1">
    <location>
        <begin position="50"/>
        <end position="118"/>
    </location>
</feature>
<keyword evidence="2" id="KW-0812">Transmembrane</keyword>
<protein>
    <recommendedName>
        <fullName evidence="5">Major facilitator superfamily (MFS) profile domain-containing protein</fullName>
    </recommendedName>
</protein>
<gene>
    <name evidence="3" type="ORF">BU14_0382s0001</name>
</gene>
<dbReference type="AlphaFoldDB" id="A0A1X6NWX8"/>
<feature type="transmembrane region" description="Helical" evidence="2">
    <location>
        <begin position="402"/>
        <end position="424"/>
    </location>
</feature>
<evidence type="ECO:0000313" key="3">
    <source>
        <dbReference type="EMBL" id="OSX73040.1"/>
    </source>
</evidence>
<sequence>MAALTRGGGCIDSTRAVDGATVVDAPPPTGDAADLVEVCLWGVAGRLADSPPPPGGLAPGGRAPPPPTPSLPVSTPNRLARDGGGRRADRPPSPQSPRDYGRRSPADARRAKAAPAAAARGVALPTQVPLLAAVGGSRADVGLLAAAFCTAAAAATVPLGVVADAAPVAVVLAACMGAAAAGHVATAASSSAAALVAARAVTGAASATAPLARAAVVAAAASAAAAAGGGPGAGAAAAHLAGLSATGWAGAAVLPGVAGGVLDALPSVGGVIGVVETVATPFLVDAYGLTTAGASALVSAIGVVGLVAYVAVAAGAHRVRARTLVVAGLGAAASGAAVLSAPAAWALARPWGVLSPPPPLPVGAYVAALGLLWAVAFPVGQTATLSLYAAALARLPPGTAMAVFATCGLGARGAAALAAAWVWQAAGREAVFVGLLGVVLAVAGMVAALYDRLLVA</sequence>
<reference evidence="3 4" key="1">
    <citation type="submission" date="2017-03" db="EMBL/GenBank/DDBJ databases">
        <title>WGS assembly of Porphyra umbilicalis.</title>
        <authorList>
            <person name="Brawley S.H."/>
            <person name="Blouin N.A."/>
            <person name="Ficko-Blean E."/>
            <person name="Wheeler G.L."/>
            <person name="Lohr M."/>
            <person name="Goodson H.V."/>
            <person name="Jenkins J.W."/>
            <person name="Blaby-Haas C.E."/>
            <person name="Helliwell K.E."/>
            <person name="Chan C."/>
            <person name="Marriage T."/>
            <person name="Bhattacharya D."/>
            <person name="Klein A.S."/>
            <person name="Badis Y."/>
            <person name="Brodie J."/>
            <person name="Cao Y."/>
            <person name="Collen J."/>
            <person name="Dittami S.M."/>
            <person name="Gachon C.M."/>
            <person name="Green B.R."/>
            <person name="Karpowicz S."/>
            <person name="Kim J.W."/>
            <person name="Kudahl U."/>
            <person name="Lin S."/>
            <person name="Michel G."/>
            <person name="Mittag M."/>
            <person name="Olson B.J."/>
            <person name="Pangilinan J."/>
            <person name="Peng Y."/>
            <person name="Qiu H."/>
            <person name="Shu S."/>
            <person name="Singer J.T."/>
            <person name="Smith A.G."/>
            <person name="Sprecher B.N."/>
            <person name="Wagner V."/>
            <person name="Wang W."/>
            <person name="Wang Z.-Y."/>
            <person name="Yan J."/>
            <person name="Yarish C."/>
            <person name="Zoeuner-Riek S."/>
            <person name="Zhuang Y."/>
            <person name="Zou Y."/>
            <person name="Lindquist E.A."/>
            <person name="Grimwood J."/>
            <person name="Barry K."/>
            <person name="Rokhsar D.S."/>
            <person name="Schmutz J."/>
            <person name="Stiller J.W."/>
            <person name="Grossman A.R."/>
            <person name="Prochnik S.E."/>
        </authorList>
    </citation>
    <scope>NUCLEOTIDE SEQUENCE [LARGE SCALE GENOMIC DNA]</scope>
    <source>
        <strain evidence="3">4086291</strain>
    </source>
</reference>
<evidence type="ECO:0000256" key="2">
    <source>
        <dbReference type="SAM" id="Phobius"/>
    </source>
</evidence>
<feature type="compositionally biased region" description="Pro residues" evidence="1">
    <location>
        <begin position="50"/>
        <end position="70"/>
    </location>
</feature>
<organism evidence="3 4">
    <name type="scientific">Porphyra umbilicalis</name>
    <name type="common">Purple laver</name>
    <name type="synonym">Red alga</name>
    <dbReference type="NCBI Taxonomy" id="2786"/>
    <lineage>
        <taxon>Eukaryota</taxon>
        <taxon>Rhodophyta</taxon>
        <taxon>Bangiophyceae</taxon>
        <taxon>Bangiales</taxon>
        <taxon>Bangiaceae</taxon>
        <taxon>Porphyra</taxon>
    </lineage>
</organism>
<feature type="compositionally biased region" description="Basic and acidic residues" evidence="1">
    <location>
        <begin position="99"/>
        <end position="110"/>
    </location>
</feature>
<proteinExistence type="predicted"/>
<feature type="transmembrane region" description="Helical" evidence="2">
    <location>
        <begin position="286"/>
        <end position="312"/>
    </location>
</feature>
<dbReference type="SUPFAM" id="SSF103473">
    <property type="entry name" value="MFS general substrate transporter"/>
    <property type="match status" value="1"/>
</dbReference>
<feature type="transmembrane region" description="Helical" evidence="2">
    <location>
        <begin position="430"/>
        <end position="450"/>
    </location>
</feature>
<evidence type="ECO:0000256" key="1">
    <source>
        <dbReference type="SAM" id="MobiDB-lite"/>
    </source>
</evidence>
<dbReference type="InterPro" id="IPR036259">
    <property type="entry name" value="MFS_trans_sf"/>
</dbReference>
<keyword evidence="4" id="KW-1185">Reference proteome</keyword>